<evidence type="ECO:0000313" key="2">
    <source>
        <dbReference type="Proteomes" id="UP001065298"/>
    </source>
</evidence>
<reference evidence="1" key="1">
    <citation type="submission" date="2022-06" db="EMBL/GenBank/DDBJ databases">
        <title>Fusarium solani species complex genomes reveal bases of compartmentalisation and animal pathogenesis.</title>
        <authorList>
            <person name="Tsai I.J."/>
        </authorList>
    </citation>
    <scope>NUCLEOTIDE SEQUENCE</scope>
    <source>
        <strain evidence="1">Fu6.1</strain>
    </source>
</reference>
<keyword evidence="2" id="KW-1185">Reference proteome</keyword>
<name>A0ACC0R7L2_9HYPO</name>
<gene>
    <name evidence="1" type="ORF">NCS57_00464400</name>
</gene>
<comment type="caution">
    <text evidence="1">The sequence shown here is derived from an EMBL/GenBank/DDBJ whole genome shotgun (WGS) entry which is preliminary data.</text>
</comment>
<accession>A0ACC0R7L2</accession>
<dbReference type="Proteomes" id="UP001065298">
    <property type="component" value="Chromosome 3"/>
</dbReference>
<proteinExistence type="predicted"/>
<dbReference type="EMBL" id="CM046505">
    <property type="protein sequence ID" value="KAI8675627.1"/>
    <property type="molecule type" value="Genomic_DNA"/>
</dbReference>
<protein>
    <submittedName>
        <fullName evidence="1">Uncharacterized protein</fullName>
    </submittedName>
</protein>
<organism evidence="1 2">
    <name type="scientific">Fusarium keratoplasticum</name>
    <dbReference type="NCBI Taxonomy" id="1328300"/>
    <lineage>
        <taxon>Eukaryota</taxon>
        <taxon>Fungi</taxon>
        <taxon>Dikarya</taxon>
        <taxon>Ascomycota</taxon>
        <taxon>Pezizomycotina</taxon>
        <taxon>Sordariomycetes</taxon>
        <taxon>Hypocreomycetidae</taxon>
        <taxon>Hypocreales</taxon>
        <taxon>Nectriaceae</taxon>
        <taxon>Fusarium</taxon>
        <taxon>Fusarium solani species complex</taxon>
    </lineage>
</organism>
<evidence type="ECO:0000313" key="1">
    <source>
        <dbReference type="EMBL" id="KAI8675627.1"/>
    </source>
</evidence>
<sequence length="224" mass="25430">MSGASSTTPQGPPGFGNHPAVSRAWLKRMVTILETRGQLSHVAWKRALDEFRKLLLLPQDPSAFAPLHILSVAKKACDEDFEHFGDFIHQAEANPMLLVNRQRPVSAWSAQCMARMVGFEAGHEDDSEWWMTSGMMVWIENLDDDVYFRIHYTRRRFLQAHELCYSLGDIEKGREVACKGLHHMKAFVHLHQNGRVLAQVGNHIGELQKLIRDKGLGGCLPPFY</sequence>